<protein>
    <submittedName>
        <fullName evidence="2">Uncharacterized protein</fullName>
    </submittedName>
</protein>
<keyword evidence="3" id="KW-1185">Reference proteome</keyword>
<dbReference type="Proteomes" id="UP000002945">
    <property type="component" value="Unassembled WGS sequence"/>
</dbReference>
<dbReference type="STRING" id="391587.KAOT1_06487"/>
<proteinExistence type="predicted"/>
<feature type="transmembrane region" description="Helical" evidence="1">
    <location>
        <begin position="132"/>
        <end position="150"/>
    </location>
</feature>
<dbReference type="EMBL" id="ABIB01000010">
    <property type="protein sequence ID" value="EDP95109.1"/>
    <property type="molecule type" value="Genomic_DNA"/>
</dbReference>
<evidence type="ECO:0000256" key="1">
    <source>
        <dbReference type="SAM" id="Phobius"/>
    </source>
</evidence>
<keyword evidence="1" id="KW-0472">Membrane</keyword>
<dbReference type="eggNOG" id="ENOG5033093">
    <property type="taxonomic scope" value="Bacteria"/>
</dbReference>
<comment type="caution">
    <text evidence="2">The sequence shown here is derived from an EMBL/GenBank/DDBJ whole genome shotgun (WGS) entry which is preliminary data.</text>
</comment>
<dbReference type="RefSeq" id="WP_007093866.1">
    <property type="nucleotide sequence ID" value="NZ_CP142125.1"/>
</dbReference>
<sequence>MDDFLERIKVLKRKQIKLPISKSEFINRFRQNVDEGDIGMFSGTFEAFSSSKNKYKGSISSNSFKMRKRRELFDRGRNLAKITAQFRQQEDHTLIDLEIKGFHYFIIFYYVFITIFYIIFLSFSGFLAFETFAIFIIIHAVLMYCLPYFFMRKQTKNTAEDIEKELFFMTR</sequence>
<dbReference type="AlphaFoldDB" id="A9E4M8"/>
<feature type="transmembrane region" description="Helical" evidence="1">
    <location>
        <begin position="104"/>
        <end position="126"/>
    </location>
</feature>
<name>A9E4M8_9FLAO</name>
<dbReference type="HOGENOM" id="CLU_1560928_0_0_10"/>
<dbReference type="OrthoDB" id="886186at2"/>
<gene>
    <name evidence="2" type="ORF">KAOT1_06487</name>
</gene>
<reference evidence="2 3" key="1">
    <citation type="journal article" date="2011" name="J. Bacteriol.">
        <title>Genome sequence of the algicidal bacterium Kordia algicida OT-1.</title>
        <authorList>
            <person name="Lee H.S."/>
            <person name="Kang S.G."/>
            <person name="Kwon K.K."/>
            <person name="Lee J.H."/>
            <person name="Kim S.J."/>
        </authorList>
    </citation>
    <scope>NUCLEOTIDE SEQUENCE [LARGE SCALE GENOMIC DNA]</scope>
    <source>
        <strain evidence="2 3">OT-1</strain>
    </source>
</reference>
<evidence type="ECO:0000313" key="3">
    <source>
        <dbReference type="Proteomes" id="UP000002945"/>
    </source>
</evidence>
<keyword evidence="1" id="KW-1133">Transmembrane helix</keyword>
<organism evidence="2 3">
    <name type="scientific">Kordia algicida OT-1</name>
    <dbReference type="NCBI Taxonomy" id="391587"/>
    <lineage>
        <taxon>Bacteria</taxon>
        <taxon>Pseudomonadati</taxon>
        <taxon>Bacteroidota</taxon>
        <taxon>Flavobacteriia</taxon>
        <taxon>Flavobacteriales</taxon>
        <taxon>Flavobacteriaceae</taxon>
        <taxon>Kordia</taxon>
    </lineage>
</organism>
<evidence type="ECO:0000313" key="2">
    <source>
        <dbReference type="EMBL" id="EDP95109.1"/>
    </source>
</evidence>
<keyword evidence="1" id="KW-0812">Transmembrane</keyword>
<accession>A9E4M8</accession>